<evidence type="ECO:0000313" key="1">
    <source>
        <dbReference type="EMBL" id="CAB5017881.1"/>
    </source>
</evidence>
<gene>
    <name evidence="1" type="ORF">UFOPK4098_00681</name>
    <name evidence="2" type="ORF">UFOPK4347_00909</name>
</gene>
<accession>A0A6J7QLD9</accession>
<sequence length="116" mass="12217">MSDTATFTCAAQLLSAVAGRYGLVAPGFRSPPRVVGVQRTIRRRQGGGVVAVAIKDRPLAGVLADMIEGIVVLNDLSVGESCTLRTALWEEVEQLLQSAPVPVAFSRAILASERVA</sequence>
<organism evidence="1">
    <name type="scientific">freshwater metagenome</name>
    <dbReference type="NCBI Taxonomy" id="449393"/>
    <lineage>
        <taxon>unclassified sequences</taxon>
        <taxon>metagenomes</taxon>
        <taxon>ecological metagenomes</taxon>
    </lineage>
</organism>
<dbReference type="AlphaFoldDB" id="A0A6J7QLD9"/>
<name>A0A6J7QLD9_9ZZZZ</name>
<proteinExistence type="predicted"/>
<evidence type="ECO:0000313" key="2">
    <source>
        <dbReference type="EMBL" id="CAB5065324.1"/>
    </source>
</evidence>
<dbReference type="EMBL" id="CAFBQU010000020">
    <property type="protein sequence ID" value="CAB5065324.1"/>
    <property type="molecule type" value="Genomic_DNA"/>
</dbReference>
<protein>
    <submittedName>
        <fullName evidence="1">Unannotated protein</fullName>
    </submittedName>
</protein>
<dbReference type="EMBL" id="CAFBPN010000027">
    <property type="protein sequence ID" value="CAB5017881.1"/>
    <property type="molecule type" value="Genomic_DNA"/>
</dbReference>
<reference evidence="1" key="1">
    <citation type="submission" date="2020-05" db="EMBL/GenBank/DDBJ databases">
        <authorList>
            <person name="Chiriac C."/>
            <person name="Salcher M."/>
            <person name="Ghai R."/>
            <person name="Kavagutti S V."/>
        </authorList>
    </citation>
    <scope>NUCLEOTIDE SEQUENCE</scope>
</reference>